<dbReference type="RefSeq" id="WP_189688463.1">
    <property type="nucleotide sequence ID" value="NZ_BMYK01000012.1"/>
</dbReference>
<dbReference type="Gene3D" id="3.40.1690.10">
    <property type="entry name" value="secretion proteins EscU"/>
    <property type="match status" value="1"/>
</dbReference>
<evidence type="ECO:0000256" key="14">
    <source>
        <dbReference type="SAM" id="MobiDB-lite"/>
    </source>
</evidence>
<comment type="subcellular location">
    <subcellularLocation>
        <location evidence="1">Cell membrane</location>
        <topology evidence="1">Multi-pass membrane protein</topology>
    </subcellularLocation>
</comment>
<comment type="caution">
    <text evidence="15">The sequence shown here is derived from an EMBL/GenBank/DDBJ whole genome shotgun (WGS) entry which is preliminary data.</text>
</comment>
<dbReference type="InterPro" id="IPR006136">
    <property type="entry name" value="FlhB"/>
</dbReference>
<evidence type="ECO:0000256" key="10">
    <source>
        <dbReference type="ARBA" id="ARBA00023136"/>
    </source>
</evidence>
<dbReference type="EMBL" id="BMYK01000012">
    <property type="protein sequence ID" value="GHC89682.1"/>
    <property type="molecule type" value="Genomic_DNA"/>
</dbReference>
<feature type="transmembrane region" description="Helical" evidence="13">
    <location>
        <begin position="86"/>
        <end position="116"/>
    </location>
</feature>
<dbReference type="PRINTS" id="PR00950">
    <property type="entry name" value="TYPE3IMSPROT"/>
</dbReference>
<evidence type="ECO:0000313" key="16">
    <source>
        <dbReference type="Proteomes" id="UP000626210"/>
    </source>
</evidence>
<keyword evidence="5 13" id="KW-1003">Cell membrane</keyword>
<feature type="compositionally biased region" description="Basic and acidic residues" evidence="14">
    <location>
        <begin position="13"/>
        <end position="23"/>
    </location>
</feature>
<evidence type="ECO:0000256" key="8">
    <source>
        <dbReference type="ARBA" id="ARBA00022927"/>
    </source>
</evidence>
<keyword evidence="7 13" id="KW-1005">Bacterial flagellum biogenesis</keyword>
<evidence type="ECO:0000256" key="7">
    <source>
        <dbReference type="ARBA" id="ARBA00022795"/>
    </source>
</evidence>
<feature type="region of interest" description="Disordered" evidence="14">
    <location>
        <begin position="1"/>
        <end position="23"/>
    </location>
</feature>
<keyword evidence="11 13" id="KW-1006">Bacterial flagellum protein export</keyword>
<feature type="region of interest" description="Disordered" evidence="14">
    <location>
        <begin position="357"/>
        <end position="404"/>
    </location>
</feature>
<gene>
    <name evidence="13 15" type="primary">flhB</name>
    <name evidence="15" type="ORF">GCM10007320_37610</name>
</gene>
<comment type="similarity">
    <text evidence="2 13">Belongs to the type III secretion exporter family.</text>
</comment>
<keyword evidence="8 13" id="KW-0653">Protein transport</keyword>
<dbReference type="Pfam" id="PF01312">
    <property type="entry name" value="Bac_export_2"/>
    <property type="match status" value="1"/>
</dbReference>
<proteinExistence type="inferred from homology"/>
<feature type="compositionally biased region" description="Low complexity" evidence="14">
    <location>
        <begin position="378"/>
        <end position="389"/>
    </location>
</feature>
<dbReference type="Proteomes" id="UP000626210">
    <property type="component" value="Unassembled WGS sequence"/>
</dbReference>
<dbReference type="InterPro" id="IPR006135">
    <property type="entry name" value="T3SS_substrate_exporter"/>
</dbReference>
<keyword evidence="6 13" id="KW-0812">Transmembrane</keyword>
<dbReference type="SUPFAM" id="SSF160544">
    <property type="entry name" value="EscU C-terminal domain-like"/>
    <property type="match status" value="1"/>
</dbReference>
<evidence type="ECO:0000256" key="13">
    <source>
        <dbReference type="RuleBase" id="RU364091"/>
    </source>
</evidence>
<dbReference type="NCBIfam" id="TIGR00328">
    <property type="entry name" value="flhB"/>
    <property type="match status" value="1"/>
</dbReference>
<evidence type="ECO:0000256" key="5">
    <source>
        <dbReference type="ARBA" id="ARBA00022475"/>
    </source>
</evidence>
<evidence type="ECO:0000256" key="2">
    <source>
        <dbReference type="ARBA" id="ARBA00010690"/>
    </source>
</evidence>
<feature type="transmembrane region" description="Helical" evidence="13">
    <location>
        <begin position="32"/>
        <end position="53"/>
    </location>
</feature>
<organism evidence="15 16">
    <name type="scientific">Pseudorhodoferax aquiterrae</name>
    <dbReference type="NCBI Taxonomy" id="747304"/>
    <lineage>
        <taxon>Bacteria</taxon>
        <taxon>Pseudomonadati</taxon>
        <taxon>Pseudomonadota</taxon>
        <taxon>Betaproteobacteria</taxon>
        <taxon>Burkholderiales</taxon>
        <taxon>Comamonadaceae</taxon>
    </lineage>
</organism>
<keyword evidence="4 13" id="KW-0813">Transport</keyword>
<dbReference type="PANTHER" id="PTHR30531">
    <property type="entry name" value="FLAGELLAR BIOSYNTHETIC PROTEIN FLHB"/>
    <property type="match status" value="1"/>
</dbReference>
<protein>
    <recommendedName>
        <fullName evidence="3 13">Flagellar biosynthetic protein FlhB</fullName>
    </recommendedName>
</protein>
<keyword evidence="16" id="KW-1185">Reference proteome</keyword>
<evidence type="ECO:0000256" key="6">
    <source>
        <dbReference type="ARBA" id="ARBA00022692"/>
    </source>
</evidence>
<evidence type="ECO:0000256" key="9">
    <source>
        <dbReference type="ARBA" id="ARBA00022989"/>
    </source>
</evidence>
<evidence type="ECO:0000256" key="12">
    <source>
        <dbReference type="ARBA" id="ARBA00025078"/>
    </source>
</evidence>
<comment type="function">
    <text evidence="12 13">Required for formation of the rod structure in the basal body of the flagellar apparatus. Together with FliI and FliH, may constitute the export apparatus of flagellin.</text>
</comment>
<sequence length="404" mass="44046">MESSSQDRNLPASERKLQQARKDGQVARSRDLSNLAVLGVGAFALLALAPWMFGRLQLAVHHQLRFSADTLLHPLQMLDRLQSMTLAGLVVALALAAIVLVAAVGSTVAAGGWVVTTKPLTPDLNRLNPLSGFGKMFTKEKLVETAKLLAITIVLGVVAWFYLKGSIETVAMMVLQPSPRSIVLLGDWLTKGVALLLLVIFAVAMFDVPIQLFLHKSRLKMSHQEVKQEHKESEGNPQLKGKLRQRAREIANRRSIQAVPKADFVLMNPTHFAVALRYDEKTMAAPQVIAKGADLLAFRIREVAQQHAVPVLQSPMLARALYAHAELEGEIPSALYTAVAQILAYVYRLKAAMRGDGPMPEEQPEPFVPPELDPLGKTVAAETTATGAADPDAPLDELKPVEPR</sequence>
<evidence type="ECO:0000256" key="4">
    <source>
        <dbReference type="ARBA" id="ARBA00022448"/>
    </source>
</evidence>
<dbReference type="InterPro" id="IPR029025">
    <property type="entry name" value="T3SS_substrate_exporter_C"/>
</dbReference>
<keyword evidence="10 13" id="KW-0472">Membrane</keyword>
<accession>A0ABQ3G5F8</accession>
<evidence type="ECO:0000256" key="11">
    <source>
        <dbReference type="ARBA" id="ARBA00023225"/>
    </source>
</evidence>
<keyword evidence="15" id="KW-0966">Cell projection</keyword>
<reference evidence="16" key="1">
    <citation type="journal article" date="2019" name="Int. J. Syst. Evol. Microbiol.">
        <title>The Global Catalogue of Microorganisms (GCM) 10K type strain sequencing project: providing services to taxonomists for standard genome sequencing and annotation.</title>
        <authorList>
            <consortium name="The Broad Institute Genomics Platform"/>
            <consortium name="The Broad Institute Genome Sequencing Center for Infectious Disease"/>
            <person name="Wu L."/>
            <person name="Ma J."/>
        </authorList>
    </citation>
    <scope>NUCLEOTIDE SEQUENCE [LARGE SCALE GENOMIC DNA]</scope>
    <source>
        <strain evidence="16">KCTC 23314</strain>
    </source>
</reference>
<keyword evidence="15" id="KW-0969">Cilium</keyword>
<evidence type="ECO:0000313" key="15">
    <source>
        <dbReference type="EMBL" id="GHC89682.1"/>
    </source>
</evidence>
<keyword evidence="9 13" id="KW-1133">Transmembrane helix</keyword>
<dbReference type="Gene3D" id="6.10.250.2080">
    <property type="match status" value="1"/>
</dbReference>
<name>A0ABQ3G5F8_9BURK</name>
<evidence type="ECO:0000256" key="3">
    <source>
        <dbReference type="ARBA" id="ARBA00021622"/>
    </source>
</evidence>
<keyword evidence="15" id="KW-0282">Flagellum</keyword>
<dbReference type="PANTHER" id="PTHR30531:SF12">
    <property type="entry name" value="FLAGELLAR BIOSYNTHETIC PROTEIN FLHB"/>
    <property type="match status" value="1"/>
</dbReference>
<evidence type="ECO:0000256" key="1">
    <source>
        <dbReference type="ARBA" id="ARBA00004651"/>
    </source>
</evidence>
<feature type="transmembrane region" description="Helical" evidence="13">
    <location>
        <begin position="145"/>
        <end position="163"/>
    </location>
</feature>
<feature type="transmembrane region" description="Helical" evidence="13">
    <location>
        <begin position="193"/>
        <end position="214"/>
    </location>
</feature>